<keyword evidence="1" id="KW-0472">Membrane</keyword>
<dbReference type="InterPro" id="IPR005325">
    <property type="entry name" value="DUF308_memb"/>
</dbReference>
<feature type="transmembrane region" description="Helical" evidence="1">
    <location>
        <begin position="29"/>
        <end position="50"/>
    </location>
</feature>
<feature type="transmembrane region" description="Helical" evidence="1">
    <location>
        <begin position="85"/>
        <end position="105"/>
    </location>
</feature>
<dbReference type="PANTHER" id="PTHR34989:SF1">
    <property type="entry name" value="PROTEIN HDED"/>
    <property type="match status" value="1"/>
</dbReference>
<sequence>MRILTIISGIMMVLTGLWSIANQGVAFAAVAFVLGTAMVLNGLVVTAAFVKMKKRAVGLGWVLSDALVGIILGSIVLAGQLATDLMILMFFGMWMIFCGCSRLVGGWTLKKQEDKSWEWTLGLGFLATVAGIYSFLNADMAGLTLGILIGIFFLIQGANVLTFGISMPHVRRRRFYLRHKIEDSKGAKDVD</sequence>
<evidence type="ECO:0000313" key="2">
    <source>
        <dbReference type="EMBL" id="QIB68976.1"/>
    </source>
</evidence>
<dbReference type="RefSeq" id="WP_163065839.1">
    <property type="nucleotide sequence ID" value="NZ_CP048649.1"/>
</dbReference>
<keyword evidence="3" id="KW-1185">Reference proteome</keyword>
<dbReference type="PANTHER" id="PTHR34989">
    <property type="entry name" value="PROTEIN HDED"/>
    <property type="match status" value="1"/>
</dbReference>
<feature type="transmembrane region" description="Helical" evidence="1">
    <location>
        <begin position="117"/>
        <end position="136"/>
    </location>
</feature>
<dbReference type="InterPro" id="IPR052712">
    <property type="entry name" value="Acid_resist_chaperone_HdeD"/>
</dbReference>
<dbReference type="Proteomes" id="UP000466848">
    <property type="component" value="Chromosome"/>
</dbReference>
<dbReference type="KEGG" id="abut:Ami103574_06410"/>
<accession>A0A858BY28</accession>
<protein>
    <recommendedName>
        <fullName evidence="4">Acid-resistance membrane protein</fullName>
    </recommendedName>
</protein>
<proteinExistence type="predicted"/>
<feature type="transmembrane region" description="Helical" evidence="1">
    <location>
        <begin position="57"/>
        <end position="79"/>
    </location>
</feature>
<evidence type="ECO:0008006" key="4">
    <source>
        <dbReference type="Google" id="ProtNLM"/>
    </source>
</evidence>
<name>A0A858BY28_9FIRM</name>
<organism evidence="2 3">
    <name type="scientific">Aminipila butyrica</name>
    <dbReference type="NCBI Taxonomy" id="433296"/>
    <lineage>
        <taxon>Bacteria</taxon>
        <taxon>Bacillati</taxon>
        <taxon>Bacillota</taxon>
        <taxon>Clostridia</taxon>
        <taxon>Peptostreptococcales</taxon>
        <taxon>Anaerovoracaceae</taxon>
        <taxon>Aminipila</taxon>
    </lineage>
</organism>
<dbReference type="AlphaFoldDB" id="A0A858BY28"/>
<keyword evidence="1" id="KW-1133">Transmembrane helix</keyword>
<gene>
    <name evidence="2" type="ORF">Ami103574_06410</name>
</gene>
<reference evidence="2 3" key="1">
    <citation type="submission" date="2020-02" db="EMBL/GenBank/DDBJ databases">
        <authorList>
            <person name="Kim Y.B."/>
            <person name="Roh S.W."/>
        </authorList>
    </citation>
    <scope>NUCLEOTIDE SEQUENCE [LARGE SCALE GENOMIC DNA]</scope>
    <source>
        <strain evidence="2 3">DSM 103574</strain>
    </source>
</reference>
<feature type="transmembrane region" description="Helical" evidence="1">
    <location>
        <begin position="142"/>
        <end position="165"/>
    </location>
</feature>
<dbReference type="Pfam" id="PF03729">
    <property type="entry name" value="DUF308"/>
    <property type="match status" value="1"/>
</dbReference>
<evidence type="ECO:0000256" key="1">
    <source>
        <dbReference type="SAM" id="Phobius"/>
    </source>
</evidence>
<evidence type="ECO:0000313" key="3">
    <source>
        <dbReference type="Proteomes" id="UP000466848"/>
    </source>
</evidence>
<keyword evidence="1" id="KW-0812">Transmembrane</keyword>
<dbReference type="GO" id="GO:0005886">
    <property type="term" value="C:plasma membrane"/>
    <property type="evidence" value="ECO:0007669"/>
    <property type="project" value="TreeGrafter"/>
</dbReference>
<dbReference type="EMBL" id="CP048649">
    <property type="protein sequence ID" value="QIB68976.1"/>
    <property type="molecule type" value="Genomic_DNA"/>
</dbReference>